<dbReference type="FunFam" id="1.10.10.10:FF:000322">
    <property type="entry name" value="Probable disease resistance protein At1g63360"/>
    <property type="match status" value="1"/>
</dbReference>
<dbReference type="InterPro" id="IPR032675">
    <property type="entry name" value="LRR_dom_sf"/>
</dbReference>
<dbReference type="Pfam" id="PF03765">
    <property type="entry name" value="CRAL_TRIO_N"/>
    <property type="match status" value="1"/>
</dbReference>
<name>A0A4S4ELN3_CAMSN</name>
<accession>A0A4S4ELN3</accession>
<feature type="domain" description="CRAL-TRIO" evidence="14">
    <location>
        <begin position="1127"/>
        <end position="1301"/>
    </location>
</feature>
<evidence type="ECO:0000313" key="16">
    <source>
        <dbReference type="Proteomes" id="UP000306102"/>
    </source>
</evidence>
<dbReference type="EMBL" id="SDRB02003694">
    <property type="protein sequence ID" value="THG17084.1"/>
    <property type="molecule type" value="Genomic_DNA"/>
</dbReference>
<comment type="subcellular location">
    <subcellularLocation>
        <location evidence="1">Cell membrane</location>
        <topology evidence="1">Peripheral membrane protein</topology>
    </subcellularLocation>
    <subcellularLocation>
        <location evidence="2">Golgi apparatus membrane</location>
        <topology evidence="2">Peripheral membrane protein</topology>
    </subcellularLocation>
</comment>
<evidence type="ECO:0000256" key="4">
    <source>
        <dbReference type="ARBA" id="ARBA00022614"/>
    </source>
</evidence>
<keyword evidence="9" id="KW-0653">Protein transport</keyword>
<reference evidence="15 16" key="1">
    <citation type="journal article" date="2018" name="Proc. Natl. Acad. Sci. U.S.A.">
        <title>Draft genome sequence of Camellia sinensis var. sinensis provides insights into the evolution of the tea genome and tea quality.</title>
        <authorList>
            <person name="Wei C."/>
            <person name="Yang H."/>
            <person name="Wang S."/>
            <person name="Zhao J."/>
            <person name="Liu C."/>
            <person name="Gao L."/>
            <person name="Xia E."/>
            <person name="Lu Y."/>
            <person name="Tai Y."/>
            <person name="She G."/>
            <person name="Sun J."/>
            <person name="Cao H."/>
            <person name="Tong W."/>
            <person name="Gao Q."/>
            <person name="Li Y."/>
            <person name="Deng W."/>
            <person name="Jiang X."/>
            <person name="Wang W."/>
            <person name="Chen Q."/>
            <person name="Zhang S."/>
            <person name="Li H."/>
            <person name="Wu J."/>
            <person name="Wang P."/>
            <person name="Li P."/>
            <person name="Shi C."/>
            <person name="Zheng F."/>
            <person name="Jian J."/>
            <person name="Huang B."/>
            <person name="Shan D."/>
            <person name="Shi M."/>
            <person name="Fang C."/>
            <person name="Yue Y."/>
            <person name="Li F."/>
            <person name="Li D."/>
            <person name="Wei S."/>
            <person name="Han B."/>
            <person name="Jiang C."/>
            <person name="Yin Y."/>
            <person name="Xia T."/>
            <person name="Zhang Z."/>
            <person name="Bennetzen J.L."/>
            <person name="Zhao S."/>
            <person name="Wan X."/>
        </authorList>
    </citation>
    <scope>NUCLEOTIDE SEQUENCE [LARGE SCALE GENOMIC DNA]</scope>
    <source>
        <strain evidence="16">cv. Shuchazao</strain>
        <tissue evidence="15">Leaf</tissue>
    </source>
</reference>
<dbReference type="InterPro" id="IPR036388">
    <property type="entry name" value="WH-like_DNA-bd_sf"/>
</dbReference>
<feature type="coiled-coil region" evidence="13">
    <location>
        <begin position="1480"/>
        <end position="1511"/>
    </location>
</feature>
<dbReference type="FunFam" id="3.40.525.10:FF:000011">
    <property type="entry name" value="SEC14 cytosolic factor"/>
    <property type="match status" value="1"/>
</dbReference>
<keyword evidence="5" id="KW-0677">Repeat</keyword>
<dbReference type="GO" id="GO:0005524">
    <property type="term" value="F:ATP binding"/>
    <property type="evidence" value="ECO:0007669"/>
    <property type="project" value="UniProtKB-KW"/>
</dbReference>
<dbReference type="Gene3D" id="1.20.5.4130">
    <property type="match status" value="1"/>
</dbReference>
<dbReference type="CDD" id="cd00170">
    <property type="entry name" value="SEC14"/>
    <property type="match status" value="1"/>
</dbReference>
<keyword evidence="11 13" id="KW-0175">Coiled coil</keyword>
<dbReference type="InterPro" id="IPR041118">
    <property type="entry name" value="Rx_N"/>
</dbReference>
<keyword evidence="9" id="KW-0813">Transport</keyword>
<evidence type="ECO:0000256" key="3">
    <source>
        <dbReference type="ARBA" id="ARBA00008894"/>
    </source>
</evidence>
<dbReference type="Proteomes" id="UP000306102">
    <property type="component" value="Unassembled WGS sequence"/>
</dbReference>
<organism evidence="15 16">
    <name type="scientific">Camellia sinensis var. sinensis</name>
    <name type="common">China tea</name>
    <dbReference type="NCBI Taxonomy" id="542762"/>
    <lineage>
        <taxon>Eukaryota</taxon>
        <taxon>Viridiplantae</taxon>
        <taxon>Streptophyta</taxon>
        <taxon>Embryophyta</taxon>
        <taxon>Tracheophyta</taxon>
        <taxon>Spermatophyta</taxon>
        <taxon>Magnoliopsida</taxon>
        <taxon>eudicotyledons</taxon>
        <taxon>Gunneridae</taxon>
        <taxon>Pentapetalae</taxon>
        <taxon>asterids</taxon>
        <taxon>Ericales</taxon>
        <taxon>Theaceae</taxon>
        <taxon>Camellia</taxon>
    </lineage>
</organism>
<comment type="caution">
    <text evidence="15">The sequence shown here is derived from an EMBL/GenBank/DDBJ whole genome shotgun (WGS) entry which is preliminary data.</text>
</comment>
<evidence type="ECO:0000256" key="12">
    <source>
        <dbReference type="ARBA" id="ARBA00038020"/>
    </source>
</evidence>
<dbReference type="PRINTS" id="PR00364">
    <property type="entry name" value="DISEASERSIST"/>
</dbReference>
<dbReference type="InterPro" id="IPR058922">
    <property type="entry name" value="WHD_DRP"/>
</dbReference>
<dbReference type="GO" id="GO:0000139">
    <property type="term" value="C:Golgi membrane"/>
    <property type="evidence" value="ECO:0007669"/>
    <property type="project" value="UniProtKB-SubCell"/>
</dbReference>
<dbReference type="InterPro" id="IPR027417">
    <property type="entry name" value="P-loop_NTPase"/>
</dbReference>
<proteinExistence type="inferred from homology"/>
<dbReference type="Pfam" id="PF23598">
    <property type="entry name" value="LRR_14"/>
    <property type="match status" value="1"/>
</dbReference>
<dbReference type="InterPro" id="IPR055414">
    <property type="entry name" value="LRR_R13L4/SHOC2-like"/>
</dbReference>
<feature type="coiled-coil region" evidence="13">
    <location>
        <begin position="14"/>
        <end position="68"/>
    </location>
</feature>
<evidence type="ECO:0000256" key="8">
    <source>
        <dbReference type="ARBA" id="ARBA00022840"/>
    </source>
</evidence>
<keyword evidence="7" id="KW-0611">Plant defense</keyword>
<evidence type="ECO:0000313" key="15">
    <source>
        <dbReference type="EMBL" id="THG17084.1"/>
    </source>
</evidence>
<dbReference type="Gene3D" id="3.40.525.10">
    <property type="entry name" value="CRAL-TRIO lipid binding domain"/>
    <property type="match status" value="1"/>
</dbReference>
<dbReference type="SUPFAM" id="SSF46938">
    <property type="entry name" value="CRAL/TRIO N-terminal domain"/>
    <property type="match status" value="1"/>
</dbReference>
<dbReference type="InterPro" id="IPR036273">
    <property type="entry name" value="CRAL/TRIO_N_dom_sf"/>
</dbReference>
<dbReference type="Gene3D" id="3.80.10.10">
    <property type="entry name" value="Ribonuclease Inhibitor"/>
    <property type="match status" value="2"/>
</dbReference>
<keyword evidence="8" id="KW-0067">ATP-binding</keyword>
<dbReference type="InterPro" id="IPR036865">
    <property type="entry name" value="CRAL-TRIO_dom_sf"/>
</dbReference>
<dbReference type="Pfam" id="PF18052">
    <property type="entry name" value="Rx_N"/>
    <property type="match status" value="1"/>
</dbReference>
<evidence type="ECO:0000256" key="10">
    <source>
        <dbReference type="ARBA" id="ARBA00023034"/>
    </source>
</evidence>
<dbReference type="GO" id="GO:0043531">
    <property type="term" value="F:ADP binding"/>
    <property type="evidence" value="ECO:0007669"/>
    <property type="project" value="InterPro"/>
</dbReference>
<dbReference type="InterPro" id="IPR038005">
    <property type="entry name" value="RX-like_CC"/>
</dbReference>
<dbReference type="InterPro" id="IPR051026">
    <property type="entry name" value="PI/PC_transfer"/>
</dbReference>
<comment type="similarity">
    <text evidence="12">Belongs to the SFH family.</text>
</comment>
<dbReference type="CDD" id="cd14798">
    <property type="entry name" value="RX-CC_like"/>
    <property type="match status" value="1"/>
</dbReference>
<dbReference type="PANTHER" id="PTHR45657">
    <property type="entry name" value="CRAL-TRIO DOMAIN-CONTAINING PROTEIN YKL091C-RELATED"/>
    <property type="match status" value="1"/>
</dbReference>
<dbReference type="GO" id="GO:0015031">
    <property type="term" value="P:protein transport"/>
    <property type="evidence" value="ECO:0007669"/>
    <property type="project" value="UniProtKB-KW"/>
</dbReference>
<dbReference type="InterPro" id="IPR001251">
    <property type="entry name" value="CRAL-TRIO_dom"/>
</dbReference>
<evidence type="ECO:0000256" key="11">
    <source>
        <dbReference type="ARBA" id="ARBA00023054"/>
    </source>
</evidence>
<keyword evidence="4" id="KW-0433">Leucine-rich repeat</keyword>
<dbReference type="Gene3D" id="1.10.8.430">
    <property type="entry name" value="Helical domain of apoptotic protease-activating factors"/>
    <property type="match status" value="1"/>
</dbReference>
<dbReference type="Pfam" id="PF00931">
    <property type="entry name" value="NB-ARC"/>
    <property type="match status" value="1"/>
</dbReference>
<evidence type="ECO:0000256" key="13">
    <source>
        <dbReference type="SAM" id="Coils"/>
    </source>
</evidence>
<evidence type="ECO:0000256" key="6">
    <source>
        <dbReference type="ARBA" id="ARBA00022741"/>
    </source>
</evidence>
<evidence type="ECO:0000256" key="5">
    <source>
        <dbReference type="ARBA" id="ARBA00022737"/>
    </source>
</evidence>
<dbReference type="SUPFAM" id="SSF52058">
    <property type="entry name" value="L domain-like"/>
    <property type="match status" value="1"/>
</dbReference>
<sequence>MVDAIVSVFLDRLLNALEEESRFLIEIRDQLKKLQRELRLMQSFLQDAERLKRKNESLRAIMVTLRDLIYEAGDILADCQVQSEDENDTVSARCTMCFHPSKLPVHYQAGKRLREINENITGIKQDMSTYLGVSLLNQTGPTDEDRHLKPSWSTPLYDHSKVVGLEGDTEKIKDWLFKANDDILAIGVVGMGGVGKTTIAQKIFNDRRIEDRFERRIWVSVSQTFTEEQIMRTILRSLGDASVGDDKSELLRKINQYLLGKRYLIVMDDVWSKDNKWWLQIYQGLPKGNGSSVIVTTRIEEVARKMGVSEARTHWPKFLSEENSWLLFRMIAFAATQGECIHSELETVGKEIVEKCKGLPLAIKAVGGMMLSKEPYYHEWRRIANHFRDELAENDDTVMASLQLSYDELPAYLKSCFLCFSLYPEDCVIEKEQLVHWWVGEGFVPLRSGRLSAEAGGHCFSELTNRCLVEVVDKAYSGTIYTCKIHDMVRDLVIKMAEDYAFFKPNELNCRHLGIKGDMNRKQIMANQKLRALLTTTKSGEVNKIASNIANKFCRCPRLQVLDLSKSIFEIPLSSLLDEIGSLPNLACLSLSNTHPLIQVPPSLKKVHKLQILDISYCQNLKLIPSYITTFAKLSVLDASHCGSLGYFPKGLGRLLNLQVLLGFKPAKSSQEQGCRIAELKNLTHLRTLGLHLSQGDEIGDDEVDSLVNLQELQFLSINCFDSHDEDLAVKLDKLTPPRQLHELGLKFYPGKISPDWLNPHSLPMLRFLSICSGNLTKMSEGFRGNGNVVWKIEGLKLEALSDLSEEWSVVQQVMPSLRTLNVCWCPELEGFPIEDAGFKGGVWKKEEQQSYDKKVLVMRYVTSGCEICDVGYDSKGLVMRCGYDVLVTRYVISGYEICDVGYDSKGLVMRCGYDVLVMRYVTGGYEICDVGYDSKGLVMRCGYDVLVMRYVTSGYEICDVGYDSKGLVMRCVLDSSALLSHHPIHFHPSVIMSGVSGPLFPKPALDFENEDEKRTRIGSFKKAAINASAKFRNSLTRKGRRNSRVMSVEIEDEHDAEELKAVDAFRQALILDELLPSRHDDYHMMLRFLKARKFDIEKTKQMWTDMLHWRKEFGTDTVVEEFEFKEINEVLEYYPHGHHGVDKEGRPVYIERLGKVDPTKLMQVTTMDRYVKYHVREFERTFDVKFPACSIAAKKHIDQSTTILDVQGVGLKNFNKAARELIQCLQKIDGDNYPETLNRMFIINAGSGFRLLWNTVKTFLDPKTTAKIHVLGNKYQSKLLEIIDARELPEFLGGTCTCADQGGCMHSDKGPWKDQEIMKRVQNGEAKCTKKSNAQCTEEKIIAEDETAVQVAYEVPSLSPGCAKDIDYSLSPIHEDAPEGFSNQIFTGVMAVVMGVVTMIRVTRNMPKKLTDASLLSGSLRYDDTMMKGEQAHPQKVQAPAISSAEFLSVMRRMSELEEKVTILSMKPAAMPAEKEETLNAAVSRVDTLEQELMATKKALEDALVRQEELLAYIDKKKKKKKLVRHMMLALLVNGEMLDADGGSAVWCLIDVLFFSRTGQMHDLIWDIPVDVFDLNSNEKHQLHLRKKSVDGTFGFFDDWNEKIVLRRKFKGKE</sequence>
<dbReference type="Gene3D" id="1.10.8.20">
    <property type="entry name" value="N-terminal domain of phosphatidylinositol transfer protein sec14p"/>
    <property type="match status" value="1"/>
</dbReference>
<dbReference type="PANTHER" id="PTHR45657:SF29">
    <property type="entry name" value="PHOSPHATIDYLINOSITOL_PHOSPHATIDYLCHOLINE TRANSFER PROTEIN SFH12"/>
    <property type="match status" value="1"/>
</dbReference>
<dbReference type="Pfam" id="PF23559">
    <property type="entry name" value="WHD_DRP"/>
    <property type="match status" value="1"/>
</dbReference>
<dbReference type="STRING" id="542762.A0A4S4ELN3"/>
<comment type="similarity">
    <text evidence="3">Belongs to the disease resistance NB-LRR family.</text>
</comment>
<dbReference type="Pfam" id="PF00650">
    <property type="entry name" value="CRAL_TRIO"/>
    <property type="match status" value="1"/>
</dbReference>
<evidence type="ECO:0000256" key="2">
    <source>
        <dbReference type="ARBA" id="ARBA00004395"/>
    </source>
</evidence>
<dbReference type="SMART" id="SM01100">
    <property type="entry name" value="CRAL_TRIO_N"/>
    <property type="match status" value="1"/>
</dbReference>
<dbReference type="InterPro" id="IPR002182">
    <property type="entry name" value="NB-ARC"/>
</dbReference>
<dbReference type="GO" id="GO:0005886">
    <property type="term" value="C:plasma membrane"/>
    <property type="evidence" value="ECO:0007669"/>
    <property type="project" value="UniProtKB-SubCell"/>
</dbReference>
<protein>
    <recommendedName>
        <fullName evidence="14">CRAL-TRIO domain-containing protein</fullName>
    </recommendedName>
</protein>
<dbReference type="FunFam" id="3.40.50.300:FF:001091">
    <property type="entry name" value="Probable disease resistance protein At1g61300"/>
    <property type="match status" value="1"/>
</dbReference>
<evidence type="ECO:0000259" key="14">
    <source>
        <dbReference type="PROSITE" id="PS50191"/>
    </source>
</evidence>
<gene>
    <name evidence="15" type="ORF">TEA_018231</name>
</gene>
<dbReference type="PROSITE" id="PS50191">
    <property type="entry name" value="CRAL_TRIO"/>
    <property type="match status" value="1"/>
</dbReference>
<dbReference type="InterPro" id="IPR011074">
    <property type="entry name" value="CRAL/TRIO_N_dom"/>
</dbReference>
<evidence type="ECO:0000256" key="9">
    <source>
        <dbReference type="ARBA" id="ARBA00022927"/>
    </source>
</evidence>
<keyword evidence="10" id="KW-0333">Golgi apparatus</keyword>
<keyword evidence="16" id="KW-1185">Reference proteome</keyword>
<keyword evidence="6" id="KW-0547">Nucleotide-binding</keyword>
<evidence type="ECO:0000256" key="7">
    <source>
        <dbReference type="ARBA" id="ARBA00022821"/>
    </source>
</evidence>
<dbReference type="SMART" id="SM00516">
    <property type="entry name" value="SEC14"/>
    <property type="match status" value="1"/>
</dbReference>
<dbReference type="Gene3D" id="1.10.10.10">
    <property type="entry name" value="Winged helix-like DNA-binding domain superfamily/Winged helix DNA-binding domain"/>
    <property type="match status" value="1"/>
</dbReference>
<evidence type="ECO:0000256" key="1">
    <source>
        <dbReference type="ARBA" id="ARBA00004202"/>
    </source>
</evidence>
<dbReference type="SUPFAM" id="SSF52540">
    <property type="entry name" value="P-loop containing nucleoside triphosphate hydrolases"/>
    <property type="match status" value="1"/>
</dbReference>
<dbReference type="GO" id="GO:0051607">
    <property type="term" value="P:defense response to virus"/>
    <property type="evidence" value="ECO:0007669"/>
    <property type="project" value="UniProtKB-ARBA"/>
</dbReference>
<dbReference type="SUPFAM" id="SSF52087">
    <property type="entry name" value="CRAL/TRIO domain"/>
    <property type="match status" value="1"/>
</dbReference>
<dbReference type="Gene3D" id="3.40.50.300">
    <property type="entry name" value="P-loop containing nucleotide triphosphate hydrolases"/>
    <property type="match status" value="1"/>
</dbReference>
<dbReference type="InterPro" id="IPR042197">
    <property type="entry name" value="Apaf_helical"/>
</dbReference>